<reference evidence="2" key="1">
    <citation type="submission" date="2016-04" db="EMBL/GenBank/DDBJ databases">
        <authorList>
            <person name="Evans L.H."/>
            <person name="Alamgir A."/>
            <person name="Owens N."/>
            <person name="Weber N.D."/>
            <person name="Virtaneva K."/>
            <person name="Barbian K."/>
            <person name="Babar A."/>
            <person name="Rosenke K."/>
        </authorList>
    </citation>
    <scope>NUCLEOTIDE SEQUENCE [LARGE SCALE GENOMIC DNA]</scope>
    <source>
        <strain evidence="2">CBS 101.48</strain>
    </source>
</reference>
<dbReference type="PANTHER" id="PTHR16291:SF0">
    <property type="entry name" value="NUCLEAR CAP-BINDING PROTEIN SUBUNIT 3"/>
    <property type="match status" value="1"/>
</dbReference>
<evidence type="ECO:0000313" key="2">
    <source>
        <dbReference type="EMBL" id="SAM08970.1"/>
    </source>
</evidence>
<dbReference type="EMBL" id="LT554937">
    <property type="protein sequence ID" value="SAM08970.1"/>
    <property type="molecule type" value="Genomic_DNA"/>
</dbReference>
<organism evidence="2">
    <name type="scientific">Absidia glauca</name>
    <name type="common">Pin mould</name>
    <dbReference type="NCBI Taxonomy" id="4829"/>
    <lineage>
        <taxon>Eukaryota</taxon>
        <taxon>Fungi</taxon>
        <taxon>Fungi incertae sedis</taxon>
        <taxon>Mucoromycota</taxon>
        <taxon>Mucoromycotina</taxon>
        <taxon>Mucoromycetes</taxon>
        <taxon>Mucorales</taxon>
        <taxon>Cunninghamellaceae</taxon>
        <taxon>Absidia</taxon>
    </lineage>
</organism>
<dbReference type="GO" id="GO:0003729">
    <property type="term" value="F:mRNA binding"/>
    <property type="evidence" value="ECO:0007669"/>
    <property type="project" value="InterPro"/>
</dbReference>
<sequence length="218" mass="25015">MDDTNKDAMDLETKTDKPVTTDEAHYANLFDRPEGLYLHGLDNMNTDDIHAYCADTNLIKVEWINDGSCVLVYEDATTAQQAAHTLLLDNTTNDLNSTDLKAAKPYHRSQDDKALSVFDTLQLRMATDNDIKVRGARHHSRYYLFNGIPSEKKQQSGSILDRLGARVPPRRYNESSRYDRESQRRRYDNDERRRSLSPGHKDSNELPDSLRGRLGNRN</sequence>
<evidence type="ECO:0008006" key="4">
    <source>
        <dbReference type="Google" id="ProtNLM"/>
    </source>
</evidence>
<dbReference type="Pfam" id="PF10309">
    <property type="entry name" value="NCBP3"/>
    <property type="match status" value="1"/>
</dbReference>
<evidence type="ECO:0000256" key="1">
    <source>
        <dbReference type="SAM" id="MobiDB-lite"/>
    </source>
</evidence>
<dbReference type="AlphaFoldDB" id="A0A168SUS6"/>
<feature type="compositionally biased region" description="Basic and acidic residues" evidence="1">
    <location>
        <begin position="171"/>
        <end position="211"/>
    </location>
</feature>
<dbReference type="InParanoid" id="A0A168SUS6"/>
<dbReference type="OrthoDB" id="422106at2759"/>
<keyword evidence="3" id="KW-1185">Reference proteome</keyword>
<protein>
    <recommendedName>
        <fullName evidence="4">RRM domain-containing protein</fullName>
    </recommendedName>
</protein>
<name>A0A168SUS6_ABSGL</name>
<gene>
    <name evidence="2" type="primary">ABSGL_14636.1 scaffold 14663</name>
</gene>
<dbReference type="Proteomes" id="UP000078561">
    <property type="component" value="Unassembled WGS sequence"/>
</dbReference>
<dbReference type="GO" id="GO:0005634">
    <property type="term" value="C:nucleus"/>
    <property type="evidence" value="ECO:0007669"/>
    <property type="project" value="TreeGrafter"/>
</dbReference>
<accession>A0A168SUS6</accession>
<feature type="region of interest" description="Disordered" evidence="1">
    <location>
        <begin position="155"/>
        <end position="218"/>
    </location>
</feature>
<evidence type="ECO:0000313" key="3">
    <source>
        <dbReference type="Proteomes" id="UP000078561"/>
    </source>
</evidence>
<dbReference type="STRING" id="4829.A0A168SUS6"/>
<dbReference type="InterPro" id="IPR019416">
    <property type="entry name" value="NCBP3"/>
</dbReference>
<proteinExistence type="predicted"/>
<dbReference type="PANTHER" id="PTHR16291">
    <property type="entry name" value="NUCLEAR CAP-BINDING PROTEIN SUBUNIT 3"/>
    <property type="match status" value="1"/>
</dbReference>
<dbReference type="GO" id="GO:0000340">
    <property type="term" value="F:RNA 7-methylguanosine cap binding"/>
    <property type="evidence" value="ECO:0007669"/>
    <property type="project" value="InterPro"/>
</dbReference>